<gene>
    <name evidence="2" type="ORF">RN001_012398</name>
</gene>
<organism evidence="2 3">
    <name type="scientific">Aquatica leii</name>
    <dbReference type="NCBI Taxonomy" id="1421715"/>
    <lineage>
        <taxon>Eukaryota</taxon>
        <taxon>Metazoa</taxon>
        <taxon>Ecdysozoa</taxon>
        <taxon>Arthropoda</taxon>
        <taxon>Hexapoda</taxon>
        <taxon>Insecta</taxon>
        <taxon>Pterygota</taxon>
        <taxon>Neoptera</taxon>
        <taxon>Endopterygota</taxon>
        <taxon>Coleoptera</taxon>
        <taxon>Polyphaga</taxon>
        <taxon>Elateriformia</taxon>
        <taxon>Elateroidea</taxon>
        <taxon>Lampyridae</taxon>
        <taxon>Luciolinae</taxon>
        <taxon>Aquatica</taxon>
    </lineage>
</organism>
<evidence type="ECO:0000259" key="1">
    <source>
        <dbReference type="Pfam" id="PF20700"/>
    </source>
</evidence>
<reference evidence="3" key="1">
    <citation type="submission" date="2023-01" db="EMBL/GenBank/DDBJ databases">
        <title>Key to firefly adult light organ development and bioluminescence: homeobox transcription factors regulate luciferase expression and transportation to peroxisome.</title>
        <authorList>
            <person name="Fu X."/>
        </authorList>
    </citation>
    <scope>NUCLEOTIDE SEQUENCE [LARGE SCALE GENOMIC DNA]</scope>
</reference>
<protein>
    <recommendedName>
        <fullName evidence="1">Mutator-like transposase domain-containing protein</fullName>
    </recommendedName>
</protein>
<dbReference type="AlphaFoldDB" id="A0AAN7P786"/>
<dbReference type="EMBL" id="JARPUR010000005">
    <property type="protein sequence ID" value="KAK4875976.1"/>
    <property type="molecule type" value="Genomic_DNA"/>
</dbReference>
<keyword evidence="3" id="KW-1185">Reference proteome</keyword>
<feature type="domain" description="Mutator-like transposase" evidence="1">
    <location>
        <begin position="4"/>
        <end position="138"/>
    </location>
</feature>
<sequence>MYLVSESRKKLESTFRLKYKMCNVTHDIYSDNPTNHEINVKEAAVLRCISTENNFFHLADTYAALNLPSLSNHKYFSVSTHIAEVIRNTAWECMKKADQEETRLAKDVKDVDHQEAPFITVIADGVWCRRSYKDNYNTSLRSCKYFN</sequence>
<accession>A0AAN7P786</accession>
<comment type="caution">
    <text evidence="2">The sequence shown here is derived from an EMBL/GenBank/DDBJ whole genome shotgun (WGS) entry which is preliminary data.</text>
</comment>
<evidence type="ECO:0000313" key="2">
    <source>
        <dbReference type="EMBL" id="KAK4875976.1"/>
    </source>
</evidence>
<dbReference type="Proteomes" id="UP001353858">
    <property type="component" value="Unassembled WGS sequence"/>
</dbReference>
<evidence type="ECO:0000313" key="3">
    <source>
        <dbReference type="Proteomes" id="UP001353858"/>
    </source>
</evidence>
<proteinExistence type="predicted"/>
<name>A0AAN7P786_9COLE</name>
<dbReference type="InterPro" id="IPR049012">
    <property type="entry name" value="Mutator_transp_dom"/>
</dbReference>
<dbReference type="Pfam" id="PF20700">
    <property type="entry name" value="Mutator"/>
    <property type="match status" value="1"/>
</dbReference>